<dbReference type="InterPro" id="IPR011006">
    <property type="entry name" value="CheY-like_superfamily"/>
</dbReference>
<protein>
    <submittedName>
        <fullName evidence="6">Hybrid sensor histidine kinase/response regulator</fullName>
    </submittedName>
</protein>
<dbReference type="EMBL" id="CP024201">
    <property type="protein sequence ID" value="ATQ41914.1"/>
    <property type="molecule type" value="Genomic_DNA"/>
</dbReference>
<dbReference type="PROSITE" id="PS50109">
    <property type="entry name" value="HIS_KIN"/>
    <property type="match status" value="1"/>
</dbReference>
<dbReference type="PANTHER" id="PTHR45339">
    <property type="entry name" value="HYBRID SIGNAL TRANSDUCTION HISTIDINE KINASE J"/>
    <property type="match status" value="1"/>
</dbReference>
<dbReference type="KEGG" id="cmb:CSW64_05550"/>
<dbReference type="SMART" id="SM00387">
    <property type="entry name" value="HATPase_c"/>
    <property type="match status" value="1"/>
</dbReference>
<dbReference type="RefSeq" id="WP_099621171.1">
    <property type="nucleotide sequence ID" value="NZ_CP024201.1"/>
</dbReference>
<dbReference type="InterPro" id="IPR036890">
    <property type="entry name" value="HATPase_C_sf"/>
</dbReference>
<dbReference type="SUPFAM" id="SSF55874">
    <property type="entry name" value="ATPase domain of HSP90 chaperone/DNA topoisomerase II/histidine kinase"/>
    <property type="match status" value="1"/>
</dbReference>
<organism evidence="6 7">
    <name type="scientific">Caulobacter mirabilis</name>
    <dbReference type="NCBI Taxonomy" id="69666"/>
    <lineage>
        <taxon>Bacteria</taxon>
        <taxon>Pseudomonadati</taxon>
        <taxon>Pseudomonadota</taxon>
        <taxon>Alphaproteobacteria</taxon>
        <taxon>Caulobacterales</taxon>
        <taxon>Caulobacteraceae</taxon>
        <taxon>Caulobacter</taxon>
    </lineage>
</organism>
<reference evidence="6 7" key="1">
    <citation type="submission" date="2017-10" db="EMBL/GenBank/DDBJ databases">
        <title>Genome sequence of Caulobacter mirabilis FWC38.</title>
        <authorList>
            <person name="Fiebig A."/>
            <person name="Crosson S."/>
        </authorList>
    </citation>
    <scope>NUCLEOTIDE SEQUENCE [LARGE SCALE GENOMIC DNA]</scope>
    <source>
        <strain evidence="6 7">FWC 38</strain>
    </source>
</reference>
<proteinExistence type="predicted"/>
<keyword evidence="6" id="KW-0808">Transferase</keyword>
<dbReference type="SUPFAM" id="SSF54631">
    <property type="entry name" value="CBS-domain pair"/>
    <property type="match status" value="1"/>
</dbReference>
<evidence type="ECO:0000313" key="7">
    <source>
        <dbReference type="Proteomes" id="UP000228945"/>
    </source>
</evidence>
<feature type="domain" description="Response regulatory" evidence="5">
    <location>
        <begin position="377"/>
        <end position="494"/>
    </location>
</feature>
<dbReference type="GO" id="GO:0000160">
    <property type="term" value="P:phosphorelay signal transduction system"/>
    <property type="evidence" value="ECO:0007669"/>
    <property type="project" value="InterPro"/>
</dbReference>
<evidence type="ECO:0000313" key="6">
    <source>
        <dbReference type="EMBL" id="ATQ41914.1"/>
    </source>
</evidence>
<evidence type="ECO:0000256" key="1">
    <source>
        <dbReference type="ARBA" id="ARBA00022553"/>
    </source>
</evidence>
<sequence length="504" mass="53479">MDTLASLIERRAPVSPDCACAEAAARFAADPAAMLLAVTEDDRPVGLVGRDLLLALADDPRPVREVMDASPLVAPAEAAPWSFREQALAESPEALSRGFIAVEDGRYLGVGTAVALMNARRPRATRAQQDPTSLLIQRMSEEVLRHLDGVADFTARLLRQQLSPDAQACVRAIAETGDDLNVLMRRAVDLHEADLGALAFSRRPCRLQDLMDGLDARWKGRAAAAGLTLLTAYDGDPEYAAQIDDGRLMQVFDALVFRALSETRRGAVEVSLKARPTAEGLLLEGRVRDAGGDLSPERLAHIFAPLGETATDHPEGLSAGLGMALAARIITAADGVIRAESNPGVGVTVTFELIAPQAAVEIQAADDAVEGPARTAHVLIVDDNATNRMVAEALCEMFDCTSEQAVDGVEALEAVKARHFDLILMDIKMPRMDGVAATRAIRDLPGTAARTPIIALTANADPEDVRGYLEAGMNDVVEKPIKAERMLAALQAALEAVDAASAAA</sequence>
<dbReference type="Pfam" id="PF00072">
    <property type="entry name" value="Response_reg"/>
    <property type="match status" value="1"/>
</dbReference>
<dbReference type="InterPro" id="IPR001789">
    <property type="entry name" value="Sig_transdc_resp-reg_receiver"/>
</dbReference>
<dbReference type="InterPro" id="IPR003594">
    <property type="entry name" value="HATPase_dom"/>
</dbReference>
<dbReference type="SUPFAM" id="SSF52172">
    <property type="entry name" value="CheY-like"/>
    <property type="match status" value="1"/>
</dbReference>
<dbReference type="InterPro" id="IPR046342">
    <property type="entry name" value="CBS_dom_sf"/>
</dbReference>
<evidence type="ECO:0000259" key="5">
    <source>
        <dbReference type="PROSITE" id="PS50110"/>
    </source>
</evidence>
<gene>
    <name evidence="6" type="ORF">CSW64_05550</name>
</gene>
<dbReference type="Gene3D" id="3.30.565.10">
    <property type="entry name" value="Histidine kinase-like ATPase, C-terminal domain"/>
    <property type="match status" value="1"/>
</dbReference>
<dbReference type="Pfam" id="PF02518">
    <property type="entry name" value="HATPase_c"/>
    <property type="match status" value="1"/>
</dbReference>
<feature type="domain" description="Histidine kinase" evidence="4">
    <location>
        <begin position="138"/>
        <end position="357"/>
    </location>
</feature>
<dbReference type="PANTHER" id="PTHR45339:SF1">
    <property type="entry name" value="HYBRID SIGNAL TRANSDUCTION HISTIDINE KINASE J"/>
    <property type="match status" value="1"/>
</dbReference>
<keyword evidence="6" id="KW-0418">Kinase</keyword>
<dbReference type="InterPro" id="IPR005467">
    <property type="entry name" value="His_kinase_dom"/>
</dbReference>
<keyword evidence="1 3" id="KW-0597">Phosphoprotein</keyword>
<dbReference type="Proteomes" id="UP000228945">
    <property type="component" value="Chromosome"/>
</dbReference>
<evidence type="ECO:0000259" key="4">
    <source>
        <dbReference type="PROSITE" id="PS50109"/>
    </source>
</evidence>
<dbReference type="GO" id="GO:0016301">
    <property type="term" value="F:kinase activity"/>
    <property type="evidence" value="ECO:0007669"/>
    <property type="project" value="UniProtKB-KW"/>
</dbReference>
<accession>A0A2D2AV85</accession>
<dbReference type="SMART" id="SM00448">
    <property type="entry name" value="REC"/>
    <property type="match status" value="1"/>
</dbReference>
<dbReference type="OrthoDB" id="9801651at2"/>
<dbReference type="PROSITE" id="PS50110">
    <property type="entry name" value="RESPONSE_REGULATORY"/>
    <property type="match status" value="1"/>
</dbReference>
<name>A0A2D2AV85_9CAUL</name>
<dbReference type="CDD" id="cd17546">
    <property type="entry name" value="REC_hyHK_CKI1_RcsC-like"/>
    <property type="match status" value="1"/>
</dbReference>
<dbReference type="Gene3D" id="3.40.50.2300">
    <property type="match status" value="1"/>
</dbReference>
<evidence type="ECO:0000256" key="2">
    <source>
        <dbReference type="ARBA" id="ARBA00023012"/>
    </source>
</evidence>
<keyword evidence="7" id="KW-1185">Reference proteome</keyword>
<feature type="modified residue" description="4-aspartylphosphate" evidence="3">
    <location>
        <position position="426"/>
    </location>
</feature>
<dbReference type="AlphaFoldDB" id="A0A2D2AV85"/>
<evidence type="ECO:0000256" key="3">
    <source>
        <dbReference type="PROSITE-ProRule" id="PRU00169"/>
    </source>
</evidence>
<keyword evidence="2" id="KW-0902">Two-component regulatory system</keyword>